<feature type="region of interest" description="Disordered" evidence="4">
    <location>
        <begin position="147"/>
        <end position="167"/>
    </location>
</feature>
<dbReference type="PROSITE" id="PS50013">
    <property type="entry name" value="CHROMO_2"/>
    <property type="match status" value="2"/>
</dbReference>
<dbReference type="AlphaFoldDB" id="A0A9P9EVW5"/>
<evidence type="ECO:0000313" key="7">
    <source>
        <dbReference type="Proteomes" id="UP000738349"/>
    </source>
</evidence>
<keyword evidence="7" id="KW-1185">Reference proteome</keyword>
<comment type="subunit">
    <text evidence="2">Component of the NuA4 histone acetyltransferase complex.</text>
</comment>
<dbReference type="EMBL" id="JAGMUV010000008">
    <property type="protein sequence ID" value="KAH7145987.1"/>
    <property type="molecule type" value="Genomic_DNA"/>
</dbReference>
<evidence type="ECO:0000259" key="5">
    <source>
        <dbReference type="PROSITE" id="PS50013"/>
    </source>
</evidence>
<dbReference type="InterPro" id="IPR000953">
    <property type="entry name" value="Chromo/chromo_shadow_dom"/>
</dbReference>
<feature type="region of interest" description="Disordered" evidence="4">
    <location>
        <begin position="437"/>
        <end position="462"/>
    </location>
</feature>
<protein>
    <recommendedName>
        <fullName evidence="5">Chromo domain-containing protein</fullName>
    </recommendedName>
</protein>
<feature type="compositionally biased region" description="Basic and acidic residues" evidence="4">
    <location>
        <begin position="1"/>
        <end position="14"/>
    </location>
</feature>
<comment type="subcellular location">
    <subcellularLocation>
        <location evidence="1">Nucleus</location>
    </subcellularLocation>
</comment>
<dbReference type="InterPro" id="IPR023780">
    <property type="entry name" value="Chromo_domain"/>
</dbReference>
<dbReference type="Proteomes" id="UP000738349">
    <property type="component" value="Unassembled WGS sequence"/>
</dbReference>
<comment type="caution">
    <text evidence="6">The sequence shown here is derived from an EMBL/GenBank/DDBJ whole genome shotgun (WGS) entry which is preliminary data.</text>
</comment>
<dbReference type="InterPro" id="IPR016197">
    <property type="entry name" value="Chromo-like_dom_sf"/>
</dbReference>
<dbReference type="SMART" id="SM00298">
    <property type="entry name" value="CHROMO"/>
    <property type="match status" value="2"/>
</dbReference>
<feature type="region of interest" description="Disordered" evidence="4">
    <location>
        <begin position="191"/>
        <end position="238"/>
    </location>
</feature>
<evidence type="ECO:0000256" key="4">
    <source>
        <dbReference type="SAM" id="MobiDB-lite"/>
    </source>
</evidence>
<feature type="domain" description="Chromo" evidence="5">
    <location>
        <begin position="388"/>
        <end position="419"/>
    </location>
</feature>
<gene>
    <name evidence="6" type="ORF">EDB81DRAFT_883382</name>
</gene>
<dbReference type="PANTHER" id="PTHR22812">
    <property type="entry name" value="CHROMOBOX PROTEIN"/>
    <property type="match status" value="1"/>
</dbReference>
<feature type="compositionally biased region" description="Acidic residues" evidence="4">
    <location>
        <begin position="17"/>
        <end position="57"/>
    </location>
</feature>
<dbReference type="GO" id="GO:0006338">
    <property type="term" value="P:chromatin remodeling"/>
    <property type="evidence" value="ECO:0007669"/>
    <property type="project" value="UniProtKB-ARBA"/>
</dbReference>
<keyword evidence="3" id="KW-0539">Nucleus</keyword>
<evidence type="ECO:0000313" key="6">
    <source>
        <dbReference type="EMBL" id="KAH7145987.1"/>
    </source>
</evidence>
<proteinExistence type="predicted"/>
<dbReference type="OrthoDB" id="4357582at2759"/>
<feature type="domain" description="Chromo" evidence="5">
    <location>
        <begin position="332"/>
        <end position="369"/>
    </location>
</feature>
<evidence type="ECO:0000256" key="1">
    <source>
        <dbReference type="ARBA" id="ARBA00004123"/>
    </source>
</evidence>
<dbReference type="Gene3D" id="2.40.50.40">
    <property type="match status" value="2"/>
</dbReference>
<reference evidence="6" key="1">
    <citation type="journal article" date="2021" name="Nat. Commun.">
        <title>Genetic determinants of endophytism in the Arabidopsis root mycobiome.</title>
        <authorList>
            <person name="Mesny F."/>
            <person name="Miyauchi S."/>
            <person name="Thiergart T."/>
            <person name="Pickel B."/>
            <person name="Atanasova L."/>
            <person name="Karlsson M."/>
            <person name="Huettel B."/>
            <person name="Barry K.W."/>
            <person name="Haridas S."/>
            <person name="Chen C."/>
            <person name="Bauer D."/>
            <person name="Andreopoulos W."/>
            <person name="Pangilinan J."/>
            <person name="LaButti K."/>
            <person name="Riley R."/>
            <person name="Lipzen A."/>
            <person name="Clum A."/>
            <person name="Drula E."/>
            <person name="Henrissat B."/>
            <person name="Kohler A."/>
            <person name="Grigoriev I.V."/>
            <person name="Martin F.M."/>
            <person name="Hacquard S."/>
        </authorList>
    </citation>
    <scope>NUCLEOTIDE SEQUENCE</scope>
    <source>
        <strain evidence="6">MPI-CAGE-AT-0147</strain>
    </source>
</reference>
<dbReference type="SUPFAM" id="SSF54160">
    <property type="entry name" value="Chromo domain-like"/>
    <property type="match status" value="2"/>
</dbReference>
<dbReference type="CDD" id="cd00024">
    <property type="entry name" value="CD_CSD"/>
    <property type="match status" value="1"/>
</dbReference>
<feature type="compositionally biased region" description="Polar residues" evidence="4">
    <location>
        <begin position="193"/>
        <end position="202"/>
    </location>
</feature>
<organism evidence="6 7">
    <name type="scientific">Dactylonectria macrodidyma</name>
    <dbReference type="NCBI Taxonomy" id="307937"/>
    <lineage>
        <taxon>Eukaryota</taxon>
        <taxon>Fungi</taxon>
        <taxon>Dikarya</taxon>
        <taxon>Ascomycota</taxon>
        <taxon>Pezizomycotina</taxon>
        <taxon>Sordariomycetes</taxon>
        <taxon>Hypocreomycetidae</taxon>
        <taxon>Hypocreales</taxon>
        <taxon>Nectriaceae</taxon>
        <taxon>Dactylonectria</taxon>
    </lineage>
</organism>
<name>A0A9P9EVW5_9HYPO</name>
<dbReference type="InterPro" id="IPR051219">
    <property type="entry name" value="Heterochromatin_chromo-domain"/>
</dbReference>
<sequence length="462" mass="51205">MEQRCAFGETKRNPIEISDDENSDDDDDEDDDDAANNDDKEEVGHEDEENDDDDDNVDNSLALIVYEDTDIKTTSFIKAVLSKNYPATKEGIRTDDSLIPTGRPLCSRLLEDKMAIGHILAEIPGLQQEKTEPAGSPSRLVGQLRDEIPTDPSVSHPHSYGSEASAPANAVFSELPFKRKRSIDGGAEVVAEEQNQINSTTGCDKPGIVDEHRSASDQSVAEDDHVSPPRSKRPRADQGSCAAIMLPSSEEPQGHWIQLAVEAGRLSSDAEPILPATVPSCASYEKQILTKIGNEMVSPQPTPQQSLSIPAAVSSPRTTDTLSLEADDDVVYEVEALLAKAQWGRTSYYLVKWEGYPDDDNLWVERDNIAADIVNDFDTAYERYGGNHTGITLLKKRSRRGKLEYLVSWTGRPRKENSWIGDSKISMDLIEEWEKEEEASFSRKTIKGRRNSMNPRKSRGAR</sequence>
<evidence type="ECO:0000256" key="3">
    <source>
        <dbReference type="ARBA" id="ARBA00023242"/>
    </source>
</evidence>
<evidence type="ECO:0000256" key="2">
    <source>
        <dbReference type="ARBA" id="ARBA00011353"/>
    </source>
</evidence>
<feature type="compositionally biased region" description="Basic residues" evidence="4">
    <location>
        <begin position="444"/>
        <end position="462"/>
    </location>
</feature>
<dbReference type="Pfam" id="PF00385">
    <property type="entry name" value="Chromo"/>
    <property type="match status" value="2"/>
</dbReference>
<accession>A0A9P9EVW5</accession>
<feature type="region of interest" description="Disordered" evidence="4">
    <location>
        <begin position="1"/>
        <end position="58"/>
    </location>
</feature>
<dbReference type="GO" id="GO:0005634">
    <property type="term" value="C:nucleus"/>
    <property type="evidence" value="ECO:0007669"/>
    <property type="project" value="UniProtKB-SubCell"/>
</dbReference>